<dbReference type="SUPFAM" id="SSF52200">
    <property type="entry name" value="Toll/Interleukin receptor TIR domain"/>
    <property type="match status" value="1"/>
</dbReference>
<accession>A0AAX0BT49</accession>
<dbReference type="AlphaFoldDB" id="A0AAX0BT49"/>
<organism evidence="3 4">
    <name type="scientific">Agathobacter rectalis</name>
    <dbReference type="NCBI Taxonomy" id="39491"/>
    <lineage>
        <taxon>Bacteria</taxon>
        <taxon>Bacillati</taxon>
        <taxon>Bacillota</taxon>
        <taxon>Clostridia</taxon>
        <taxon>Lachnospirales</taxon>
        <taxon>Lachnospiraceae</taxon>
        <taxon>Agathobacter</taxon>
    </lineage>
</organism>
<evidence type="ECO:0000259" key="2">
    <source>
        <dbReference type="Pfam" id="PF18185"/>
    </source>
</evidence>
<dbReference type="Pfam" id="PF18185">
    <property type="entry name" value="STALD"/>
    <property type="match status" value="1"/>
</dbReference>
<sequence>MFILDESEIYYMSDIRKLLEQDRLEFEADQKIKNLDNIVQALRNGRLSIFAGAGLSASSGYVNWKQLIKPMSDYLGLNINTDLTMIAQYYENECTREGLNRAILNEFSKVPTKNDNMEILASLPIDTYWTTNYDSIIEDTLLRNGKTVDVIYEQIQYKNYTPGRDAVVYKMHGDKNFPDRAVISKTDYELYDVYRSVFSKGLVMELITKTVLFIGFGFADPNLDRFISIVRHTFEKYSPPTHYCFMRSVSYEDYLDEKGNLTRQKKIEFEQDKKLQDLKIRSMKGYGIHTILVDDFTQITAMLSYIRDKYTLNKVFISGALDPKSPHSYRGYFNRKPRNSKFKNGEWFIMQLAKRIIDDGYDIVNGFGVGIGNYIVSGAYMGGSQRGGADYVSKHLTIQPLISVEQQERDKKDEVRRKLIRDCGTVIFLFGKTLYEDNNSKKDELDKDGTYLEYEIAVEEIKNIIPVGATGLTSRYIYNEVYRENKHKPFIDRLNKENINIMQLIDDIMSMIESEKHKKEQNLKKTLMKDAFSNDDTSGYDVYNQINVFVSFHFAGANQQSRLILSVLDDEPGINPVKESGKIADKRKIQQWIDRKIKSTSVTILILSKGMTKSRWVGIEIKKSIEENNKFVLIDISSGQYDKDFLSQYKIGSKSLDEIYPIHSVENCNEKEGFADVGKWVRDAVADI</sequence>
<dbReference type="InterPro" id="IPR035897">
    <property type="entry name" value="Toll_tir_struct_dom_sf"/>
</dbReference>
<dbReference type="SUPFAM" id="SSF52467">
    <property type="entry name" value="DHS-like NAD/FAD-binding domain"/>
    <property type="match status" value="1"/>
</dbReference>
<name>A0AAX0BT49_9FIRM</name>
<evidence type="ECO:0000313" key="3">
    <source>
        <dbReference type="EMBL" id="NSC77958.1"/>
    </source>
</evidence>
<dbReference type="InterPro" id="IPR041486">
    <property type="entry name" value="ThsA_STALD"/>
</dbReference>
<reference evidence="3" key="1">
    <citation type="journal article" date="2020" name="Cell Host Microbe">
        <title>Functional and Genomic Variation between Human-Derived Isolates of Lachnospiraceae Reveals Inter- and Intra-Species Diversity.</title>
        <authorList>
            <person name="Sorbara M.T."/>
            <person name="Littmann E.R."/>
            <person name="Fontana E."/>
            <person name="Moody T.U."/>
            <person name="Kohout C.E."/>
            <person name="Gjonbalaj M."/>
            <person name="Eaton V."/>
            <person name="Seok R."/>
            <person name="Leiner I.M."/>
            <person name="Pamer E.G."/>
        </authorList>
    </citation>
    <scope>NUCLEOTIDE SEQUENCE</scope>
    <source>
        <strain evidence="3">MSK.16.45</strain>
    </source>
</reference>
<gene>
    <name evidence="3" type="ORF">G4312_11885</name>
</gene>
<evidence type="ECO:0008006" key="5">
    <source>
        <dbReference type="Google" id="ProtNLM"/>
    </source>
</evidence>
<protein>
    <recommendedName>
        <fullName evidence="5">SIR2-like domain-containing protein</fullName>
    </recommendedName>
</protein>
<dbReference type="InterPro" id="IPR029035">
    <property type="entry name" value="DHS-like_NAD/FAD-binding_dom"/>
</dbReference>
<dbReference type="InterPro" id="IPR015032">
    <property type="entry name" value="ThsB__TIR-like_domain"/>
</dbReference>
<comment type="caution">
    <text evidence="3">The sequence shown here is derived from an EMBL/GenBank/DDBJ whole genome shotgun (WGS) entry which is preliminary data.</text>
</comment>
<proteinExistence type="predicted"/>
<dbReference type="Pfam" id="PF08937">
    <property type="entry name" value="ThsB_TIR"/>
    <property type="match status" value="1"/>
</dbReference>
<dbReference type="Gene3D" id="3.40.50.10140">
    <property type="entry name" value="Toll/interleukin-1 receptor homology (TIR) domain"/>
    <property type="match status" value="1"/>
</dbReference>
<dbReference type="RefSeq" id="WP_173844766.1">
    <property type="nucleotide sequence ID" value="NZ_JAAIMP010000020.1"/>
</dbReference>
<evidence type="ECO:0000259" key="1">
    <source>
        <dbReference type="Pfam" id="PF08937"/>
    </source>
</evidence>
<reference evidence="3" key="2">
    <citation type="submission" date="2020-02" db="EMBL/GenBank/DDBJ databases">
        <authorList>
            <person name="Littmann E."/>
            <person name="Sorbara M."/>
        </authorList>
    </citation>
    <scope>NUCLEOTIDE SEQUENCE</scope>
    <source>
        <strain evidence="3">MSK.16.45</strain>
    </source>
</reference>
<feature type="domain" description="Thoeris protein ThsB TIR-like" evidence="1">
    <location>
        <begin position="549"/>
        <end position="637"/>
    </location>
</feature>
<dbReference type="Pfam" id="PF13289">
    <property type="entry name" value="SIR2_2"/>
    <property type="match status" value="1"/>
</dbReference>
<dbReference type="Proteomes" id="UP001193756">
    <property type="component" value="Unassembled WGS sequence"/>
</dbReference>
<evidence type="ECO:0000313" key="4">
    <source>
        <dbReference type="Proteomes" id="UP001193756"/>
    </source>
</evidence>
<feature type="domain" description="NAD(+) hydrolase ThsA Sir2/TIR-associating SLOG" evidence="2">
    <location>
        <begin position="298"/>
        <end position="514"/>
    </location>
</feature>
<dbReference type="EMBL" id="JAAIMP010000020">
    <property type="protein sequence ID" value="NSC77958.1"/>
    <property type="molecule type" value="Genomic_DNA"/>
</dbReference>